<dbReference type="EMBL" id="VTOW01000006">
    <property type="protein sequence ID" value="NKE73347.1"/>
    <property type="molecule type" value="Genomic_DNA"/>
</dbReference>
<dbReference type="RefSeq" id="WP_168063298.1">
    <property type="nucleotide sequence ID" value="NZ_VTOW01000006.1"/>
</dbReference>
<evidence type="ECO:0000256" key="1">
    <source>
        <dbReference type="SAM" id="Phobius"/>
    </source>
</evidence>
<proteinExistence type="predicted"/>
<organism evidence="2 3">
    <name type="scientific">Candidatus Manganitrophus noduliformans</name>
    <dbReference type="NCBI Taxonomy" id="2606439"/>
    <lineage>
        <taxon>Bacteria</taxon>
        <taxon>Pseudomonadati</taxon>
        <taxon>Nitrospirota</taxon>
        <taxon>Nitrospiria</taxon>
        <taxon>Candidatus Troglogloeales</taxon>
        <taxon>Candidatus Manganitrophaceae</taxon>
        <taxon>Candidatus Manganitrophus</taxon>
    </lineage>
</organism>
<keyword evidence="1" id="KW-1133">Transmembrane helix</keyword>
<dbReference type="Proteomes" id="UP000534783">
    <property type="component" value="Unassembled WGS sequence"/>
</dbReference>
<evidence type="ECO:0000313" key="3">
    <source>
        <dbReference type="Proteomes" id="UP000534783"/>
    </source>
</evidence>
<name>A0A7X6DTY7_9BACT</name>
<reference evidence="2 3" key="1">
    <citation type="journal article" date="2020" name="Nature">
        <title>Bacterial chemolithoautotrophy via manganese oxidation.</title>
        <authorList>
            <person name="Yu H."/>
            <person name="Leadbetter J.R."/>
        </authorList>
    </citation>
    <scope>NUCLEOTIDE SEQUENCE [LARGE SCALE GENOMIC DNA]</scope>
    <source>
        <strain evidence="2 3">Mn-1</strain>
    </source>
</reference>
<keyword evidence="3" id="KW-1185">Reference proteome</keyword>
<evidence type="ECO:0000313" key="2">
    <source>
        <dbReference type="EMBL" id="NKE73347.1"/>
    </source>
</evidence>
<accession>A0A7X6DTY7</accession>
<comment type="caution">
    <text evidence="2">The sequence shown here is derived from an EMBL/GenBank/DDBJ whole genome shotgun (WGS) entry which is preliminary data.</text>
</comment>
<keyword evidence="1" id="KW-0812">Transmembrane</keyword>
<keyword evidence="1" id="KW-0472">Membrane</keyword>
<sequence length="67" mass="7303">MENGFFEFGFFALAAFAFVNVIWGVTMDAPPVRRGIAHSDLKELEAGIPLEGAELVTPTLKEKIHVG</sequence>
<feature type="transmembrane region" description="Helical" evidence="1">
    <location>
        <begin position="6"/>
        <end position="25"/>
    </location>
</feature>
<protein>
    <submittedName>
        <fullName evidence="2">Uncharacterized protein</fullName>
    </submittedName>
</protein>
<dbReference type="AlphaFoldDB" id="A0A7X6DTY7"/>
<gene>
    <name evidence="2" type="ORF">MNODULE_21540</name>
</gene>